<keyword evidence="4" id="KW-1185">Reference proteome</keyword>
<protein>
    <recommendedName>
        <fullName evidence="2">Cytochrome c-552/4 domain-containing protein</fullName>
    </recommendedName>
</protein>
<dbReference type="Gene3D" id="1.10.1130.10">
    <property type="entry name" value="Flavocytochrome C3, Chain A"/>
    <property type="match status" value="2"/>
</dbReference>
<feature type="domain" description="Cytochrome c-552/4" evidence="2">
    <location>
        <begin position="404"/>
        <end position="471"/>
    </location>
</feature>
<evidence type="ECO:0000256" key="1">
    <source>
        <dbReference type="ARBA" id="ARBA00022729"/>
    </source>
</evidence>
<sequence>MKRLHLIASIAALLAICVGFALLIDYLTKPSAIGEADAVGEAGDVGGVDGGGGAVEMPAVAANRGGRGAADAAKTAPQLPRVFPRGKLLFWWDKMPAGVEQVSFETGPPSNIHPDNYVGYESCQQCHKQNYQDWSVHPHRWMNALADDQTVKGDFSGKQTLRYLGGEARFEQQQGVYQMTLERDGVTLVYAIDQTLGSRFYQYYIGRLVDGPFAPQHPYRTENHVLPFGYWLQKEAWVPVVHVGPERPDGERTDPFVLPETPDYGVGFLPYATYCNMCHSTFPLGDNMFRKPFTLEKHSPAIMHLDMAGYIQQTHPELWPAEMSRDSATMEQIESIPAAMTQFDARDHAATFGISCEACHLGCQEHVRDPKKLPSFAPRSEHLRLENGQASIQTGRVHENLNWACGRCHTGERPQFAGGMSTWNSTEYSDAMLGSCYSQLNCVDCHSPHKATGTTWTPTPMQDDAKCITCHQQYGTPQAVAKHTHHAADSAGSRCMNCHMPKINEGLQDVVRTHTIFSPTQPQMLESNHPNACNLCHTDQPIDWTTKYLAEWYGGQFDEAKMSAAYSDPQQAVGLQWLASENEAVRLVAIDAMRRNRDVWAAPQLIEMLDDPYLLNRQFAQQAVEEILEIDLKEYGYTFYMTPEERAEPIKRIRERQQ</sequence>
<dbReference type="InterPro" id="IPR023155">
    <property type="entry name" value="Cyt_c-552/4"/>
</dbReference>
<dbReference type="PANTHER" id="PTHR35038">
    <property type="entry name" value="DISSIMILATORY SULFITE REDUCTASE SIRA"/>
    <property type="match status" value="1"/>
</dbReference>
<evidence type="ECO:0000313" key="3">
    <source>
        <dbReference type="EMBL" id="QEG43590.1"/>
    </source>
</evidence>
<dbReference type="Proteomes" id="UP000325286">
    <property type="component" value="Chromosome"/>
</dbReference>
<dbReference type="InterPro" id="IPR036280">
    <property type="entry name" value="Multihaem_cyt_sf"/>
</dbReference>
<reference evidence="3 4" key="1">
    <citation type="submission" date="2019-08" db="EMBL/GenBank/DDBJ databases">
        <title>Deep-cultivation of Planctomycetes and their phenomic and genomic characterization uncovers novel biology.</title>
        <authorList>
            <person name="Wiegand S."/>
            <person name="Jogler M."/>
            <person name="Boedeker C."/>
            <person name="Pinto D."/>
            <person name="Vollmers J."/>
            <person name="Rivas-Marin E."/>
            <person name="Kohn T."/>
            <person name="Peeters S.H."/>
            <person name="Heuer A."/>
            <person name="Rast P."/>
            <person name="Oberbeckmann S."/>
            <person name="Bunk B."/>
            <person name="Jeske O."/>
            <person name="Meyerdierks A."/>
            <person name="Storesund J.E."/>
            <person name="Kallscheuer N."/>
            <person name="Luecker S."/>
            <person name="Lage O.M."/>
            <person name="Pohl T."/>
            <person name="Merkel B.J."/>
            <person name="Hornburger P."/>
            <person name="Mueller R.-W."/>
            <person name="Bruemmer F."/>
            <person name="Labrenz M."/>
            <person name="Spormann A.M."/>
            <person name="Op den Camp H."/>
            <person name="Overmann J."/>
            <person name="Amann R."/>
            <person name="Jetten M.S.M."/>
            <person name="Mascher T."/>
            <person name="Medema M.H."/>
            <person name="Devos D.P."/>
            <person name="Kaster A.-K."/>
            <person name="Ovreas L."/>
            <person name="Rohde M."/>
            <person name="Galperin M.Y."/>
            <person name="Jogler C."/>
        </authorList>
    </citation>
    <scope>NUCLEOTIDE SEQUENCE [LARGE SCALE GENOMIC DNA]</scope>
    <source>
        <strain evidence="3 4">UC8</strain>
    </source>
</reference>
<keyword evidence="1" id="KW-0732">Signal</keyword>
<proteinExistence type="predicted"/>
<dbReference type="EMBL" id="CP042914">
    <property type="protein sequence ID" value="QEG43590.1"/>
    <property type="molecule type" value="Genomic_DNA"/>
</dbReference>
<organism evidence="3 4">
    <name type="scientific">Roseimaritima ulvae</name>
    <dbReference type="NCBI Taxonomy" id="980254"/>
    <lineage>
        <taxon>Bacteria</taxon>
        <taxon>Pseudomonadati</taxon>
        <taxon>Planctomycetota</taxon>
        <taxon>Planctomycetia</taxon>
        <taxon>Pirellulales</taxon>
        <taxon>Pirellulaceae</taxon>
        <taxon>Roseimaritima</taxon>
    </lineage>
</organism>
<dbReference type="CDD" id="cd08168">
    <property type="entry name" value="Cytochrom_C3"/>
    <property type="match status" value="1"/>
</dbReference>
<dbReference type="KEGG" id="rul:UC8_56410"/>
<accession>A0A5B9R044</accession>
<dbReference type="OrthoDB" id="234670at2"/>
<dbReference type="SUPFAM" id="SSF48695">
    <property type="entry name" value="Multiheme cytochromes"/>
    <property type="match status" value="1"/>
</dbReference>
<dbReference type="RefSeq" id="WP_068141206.1">
    <property type="nucleotide sequence ID" value="NZ_CP042914.1"/>
</dbReference>
<dbReference type="PANTHER" id="PTHR35038:SF8">
    <property type="entry name" value="C-TYPE POLYHEME CYTOCHROME OMCC"/>
    <property type="match status" value="1"/>
</dbReference>
<dbReference type="Pfam" id="PF13435">
    <property type="entry name" value="Cytochrome_C554"/>
    <property type="match status" value="1"/>
</dbReference>
<gene>
    <name evidence="3" type="ORF">UC8_56410</name>
</gene>
<evidence type="ECO:0000313" key="4">
    <source>
        <dbReference type="Proteomes" id="UP000325286"/>
    </source>
</evidence>
<name>A0A5B9R044_9BACT</name>
<dbReference type="InterPro" id="IPR051829">
    <property type="entry name" value="Multiheme_Cytochr_ET"/>
</dbReference>
<evidence type="ECO:0000259" key="2">
    <source>
        <dbReference type="Pfam" id="PF13435"/>
    </source>
</evidence>
<dbReference type="AlphaFoldDB" id="A0A5B9R044"/>